<evidence type="ECO:0000256" key="8">
    <source>
        <dbReference type="ARBA" id="ARBA00023170"/>
    </source>
</evidence>
<evidence type="ECO:0000256" key="7">
    <source>
        <dbReference type="ARBA" id="ARBA00023136"/>
    </source>
</evidence>
<dbReference type="InterPro" id="IPR036942">
    <property type="entry name" value="Beta-barrel_TonB_sf"/>
</dbReference>
<keyword evidence="9" id="KW-0998">Cell outer membrane</keyword>
<keyword evidence="4" id="KW-0812">Transmembrane</keyword>
<evidence type="ECO:0000256" key="4">
    <source>
        <dbReference type="ARBA" id="ARBA00022692"/>
    </source>
</evidence>
<evidence type="ECO:0000256" key="10">
    <source>
        <dbReference type="SAM" id="SignalP"/>
    </source>
</evidence>
<dbReference type="InterPro" id="IPR039426">
    <property type="entry name" value="TonB-dep_rcpt-like"/>
</dbReference>
<name>A0A3R6JDB9_9BACT</name>
<dbReference type="Pfam" id="PF00593">
    <property type="entry name" value="TonB_dep_Rec_b-barrel"/>
    <property type="match status" value="1"/>
</dbReference>
<dbReference type="OrthoDB" id="1109239at2"/>
<proteinExistence type="predicted"/>
<gene>
    <name evidence="12" type="ORF">DW060_03525</name>
</gene>
<keyword evidence="3" id="KW-1134">Transmembrane beta strand</keyword>
<evidence type="ECO:0000256" key="5">
    <source>
        <dbReference type="ARBA" id="ARBA00022729"/>
    </source>
</evidence>
<evidence type="ECO:0000259" key="11">
    <source>
        <dbReference type="Pfam" id="PF00593"/>
    </source>
</evidence>
<dbReference type="Gene3D" id="2.40.170.20">
    <property type="entry name" value="TonB-dependent receptor, beta-barrel domain"/>
    <property type="match status" value="1"/>
</dbReference>
<evidence type="ECO:0000256" key="3">
    <source>
        <dbReference type="ARBA" id="ARBA00022452"/>
    </source>
</evidence>
<feature type="domain" description="TonB-dependent receptor-like beta-barrel" evidence="11">
    <location>
        <begin position="267"/>
        <end position="618"/>
    </location>
</feature>
<keyword evidence="8 12" id="KW-0675">Receptor</keyword>
<organism evidence="12 13">
    <name type="scientific">Leyella stercorea</name>
    <dbReference type="NCBI Taxonomy" id="363265"/>
    <lineage>
        <taxon>Bacteria</taxon>
        <taxon>Pseudomonadati</taxon>
        <taxon>Bacteroidota</taxon>
        <taxon>Bacteroidia</taxon>
        <taxon>Bacteroidales</taxon>
        <taxon>Prevotellaceae</taxon>
        <taxon>Leyella</taxon>
    </lineage>
</organism>
<dbReference type="InterPro" id="IPR037066">
    <property type="entry name" value="Plug_dom_sf"/>
</dbReference>
<reference evidence="12 13" key="1">
    <citation type="submission" date="2018-08" db="EMBL/GenBank/DDBJ databases">
        <title>A genome reference for cultivated species of the human gut microbiota.</title>
        <authorList>
            <person name="Zou Y."/>
            <person name="Xue W."/>
            <person name="Luo G."/>
        </authorList>
    </citation>
    <scope>NUCLEOTIDE SEQUENCE [LARGE SCALE GENOMIC DNA]</scope>
    <source>
        <strain evidence="12 13">AF42-9</strain>
    </source>
</reference>
<evidence type="ECO:0000256" key="2">
    <source>
        <dbReference type="ARBA" id="ARBA00022448"/>
    </source>
</evidence>
<keyword evidence="7" id="KW-0472">Membrane</keyword>
<keyword evidence="13" id="KW-1185">Reference proteome</keyword>
<dbReference type="InterPro" id="IPR000531">
    <property type="entry name" value="Beta-barrel_TonB"/>
</dbReference>
<keyword evidence="6" id="KW-0798">TonB box</keyword>
<dbReference type="Gene3D" id="2.170.130.10">
    <property type="entry name" value="TonB-dependent receptor, plug domain"/>
    <property type="match status" value="1"/>
</dbReference>
<dbReference type="EMBL" id="QRNO01000011">
    <property type="protein sequence ID" value="RHK51855.1"/>
    <property type="molecule type" value="Genomic_DNA"/>
</dbReference>
<protein>
    <submittedName>
        <fullName evidence="12">TonB-dependent receptor</fullName>
    </submittedName>
</protein>
<comment type="subcellular location">
    <subcellularLocation>
        <location evidence="1">Cell outer membrane</location>
        <topology evidence="1">Multi-pass membrane protein</topology>
    </subcellularLocation>
</comment>
<evidence type="ECO:0000256" key="6">
    <source>
        <dbReference type="ARBA" id="ARBA00023077"/>
    </source>
</evidence>
<sequence>MIMRKPHVCFLGVLFASQQMLAQTDSIADTRELKAVVVKATNGIKSRFRVDNAEIIGQGQLIRAACCNLGESFTANPSVDVSYSDAATGAKQIKLLGLSGTYVQMLTENVPNLRGAALPYSLGYVPGPWMQSIQVSKGASSVKNGYESTTGQINIEFLKPQGTDGVRANVYQDSELKTEVNLDGSVHLNERLSTATLLHFENRQMDHDGNGDGFMDMPKLRQYNVMHRWAYVSPRWISQLMLRGLHDERNGGQSRKHSATSMSEPLYTTSVKTNRYEAQWKNGFTLNADHNTSVALMLHGSWHDADNMFGRTEYDVTQKNGYAQLMFETDITEHHNLSVGASLNHDYYDERFNPLGTLARAESTVSKETTPGVYAQYTYKLGEKLTVMPGVRWDHSSRYGSFVTPRLHVKYSPNSIVTLRTSVGKGYRSPHALAENVSLLASGRETFVSPDLKQEEAWNTGASLGFNIPLFGRNLELNAEYYYTDFVNQMIMNFDGASGQHTLRFENLDGKSYSHTFQVDATYALFSGMTATAAFRLNDVKCTYDGSLRQKPLTSRYKGLLTLSYKTPLELWQFDVTGQLNGGGELYDQSSYPAYFQLQAQVTREFHHFSLYVGGENLTNYKIDDPIRHAHHPWSAAFDATQVWGPVTGAMAYVGVRFKLEKL</sequence>
<dbReference type="GO" id="GO:0015344">
    <property type="term" value="F:siderophore uptake transmembrane transporter activity"/>
    <property type="evidence" value="ECO:0007669"/>
    <property type="project" value="TreeGrafter"/>
</dbReference>
<dbReference type="GO" id="GO:0044718">
    <property type="term" value="P:siderophore transmembrane transport"/>
    <property type="evidence" value="ECO:0007669"/>
    <property type="project" value="TreeGrafter"/>
</dbReference>
<dbReference type="SUPFAM" id="SSF56935">
    <property type="entry name" value="Porins"/>
    <property type="match status" value="1"/>
</dbReference>
<accession>A0A3R6JDB9</accession>
<keyword evidence="5 10" id="KW-0732">Signal</keyword>
<evidence type="ECO:0000256" key="1">
    <source>
        <dbReference type="ARBA" id="ARBA00004571"/>
    </source>
</evidence>
<keyword evidence="2" id="KW-0813">Transport</keyword>
<comment type="caution">
    <text evidence="12">The sequence shown here is derived from an EMBL/GenBank/DDBJ whole genome shotgun (WGS) entry which is preliminary data.</text>
</comment>
<dbReference type="GO" id="GO:0009279">
    <property type="term" value="C:cell outer membrane"/>
    <property type="evidence" value="ECO:0007669"/>
    <property type="project" value="UniProtKB-SubCell"/>
</dbReference>
<dbReference type="Proteomes" id="UP000286598">
    <property type="component" value="Unassembled WGS sequence"/>
</dbReference>
<dbReference type="PANTHER" id="PTHR30069">
    <property type="entry name" value="TONB-DEPENDENT OUTER MEMBRANE RECEPTOR"/>
    <property type="match status" value="1"/>
</dbReference>
<evidence type="ECO:0000313" key="13">
    <source>
        <dbReference type="Proteomes" id="UP000286598"/>
    </source>
</evidence>
<dbReference type="PANTHER" id="PTHR30069:SF29">
    <property type="entry name" value="HEMOGLOBIN AND HEMOGLOBIN-HAPTOGLOBIN-BINDING PROTEIN 1-RELATED"/>
    <property type="match status" value="1"/>
</dbReference>
<feature type="signal peptide" evidence="10">
    <location>
        <begin position="1"/>
        <end position="22"/>
    </location>
</feature>
<feature type="chain" id="PRO_5018619804" evidence="10">
    <location>
        <begin position="23"/>
        <end position="663"/>
    </location>
</feature>
<evidence type="ECO:0000313" key="12">
    <source>
        <dbReference type="EMBL" id="RHK51855.1"/>
    </source>
</evidence>
<evidence type="ECO:0000256" key="9">
    <source>
        <dbReference type="ARBA" id="ARBA00023237"/>
    </source>
</evidence>
<dbReference type="AlphaFoldDB" id="A0A3R6JDB9"/>